<feature type="signal peptide" evidence="1">
    <location>
        <begin position="1"/>
        <end position="31"/>
    </location>
</feature>
<keyword evidence="1" id="KW-0732">Signal</keyword>
<proteinExistence type="predicted"/>
<keyword evidence="3" id="KW-1185">Reference proteome</keyword>
<gene>
    <name evidence="2" type="ORF">P5G50_02240</name>
</gene>
<evidence type="ECO:0000256" key="1">
    <source>
        <dbReference type="SAM" id="SignalP"/>
    </source>
</evidence>
<feature type="chain" id="PRO_5045841680" evidence="1">
    <location>
        <begin position="32"/>
        <end position="246"/>
    </location>
</feature>
<comment type="caution">
    <text evidence="2">The sequence shown here is derived from an EMBL/GenBank/DDBJ whole genome shotgun (WGS) entry which is preliminary data.</text>
</comment>
<dbReference type="RefSeq" id="WP_301212742.1">
    <property type="nucleotide sequence ID" value="NZ_JAROCF010000001.1"/>
</dbReference>
<evidence type="ECO:0000313" key="2">
    <source>
        <dbReference type="EMBL" id="MDN4613260.1"/>
    </source>
</evidence>
<evidence type="ECO:0000313" key="3">
    <source>
        <dbReference type="Proteomes" id="UP001174208"/>
    </source>
</evidence>
<reference evidence="2" key="1">
    <citation type="submission" date="2023-06" db="EMBL/GenBank/DDBJ databases">
        <title>MT1 and MT2 Draft Genomes of Novel Species.</title>
        <authorList>
            <person name="Venkateswaran K."/>
        </authorList>
    </citation>
    <scope>NUCLEOTIDE SEQUENCE</scope>
    <source>
        <strain evidence="2">F6_8S_P_1B</strain>
    </source>
</reference>
<protein>
    <submittedName>
        <fullName evidence="2">Uncharacterized protein</fullName>
    </submittedName>
</protein>
<name>A0ABT8K727_9MICO</name>
<organism evidence="2 3">
    <name type="scientific">Leifsonia williamsii</name>
    <dbReference type="NCBI Taxonomy" id="3035919"/>
    <lineage>
        <taxon>Bacteria</taxon>
        <taxon>Bacillati</taxon>
        <taxon>Actinomycetota</taxon>
        <taxon>Actinomycetes</taxon>
        <taxon>Micrococcales</taxon>
        <taxon>Microbacteriaceae</taxon>
        <taxon>Leifsonia</taxon>
    </lineage>
</organism>
<sequence length="246" mass="24773">MKLLGRSIANAGGAAIAIASLLCMGGVAANAGEPEPDPLAAVARVAPESVSDAADVQPVTTSPEAVDATVNGTNVIVPSDPEESVRLSSGNGDASLGLPFAGVADGAVVRGDGAVSYDNNNGSSTVPIVRRDGSVQINTVIRHSGAPKRYDYAVSVPSGQSLHLAPDGSVYVAAETGVPSFYIAAPWAKDAAGNPVPTHFELAGKTLTQVVDFTAETAFPVVADPTVYSTGQASYNCVLTNGSSYS</sequence>
<dbReference type="Proteomes" id="UP001174208">
    <property type="component" value="Unassembled WGS sequence"/>
</dbReference>
<accession>A0ABT8K727</accession>
<dbReference type="EMBL" id="JAROCF010000001">
    <property type="protein sequence ID" value="MDN4613260.1"/>
    <property type="molecule type" value="Genomic_DNA"/>
</dbReference>